<dbReference type="InterPro" id="IPR038883">
    <property type="entry name" value="AN11006-like"/>
</dbReference>
<sequence length="313" mass="36415">MSTILPILPTLPASPSHHREKCTPPISKHSLIASLREDFNLQTDSLLFSKIPPELRNDIFRLILASYDDELAPYDAHKPYNFPGYRFRRRTDTALLSTCRRIYLEAHDLPVSLNEHVFWANHHGPPGVKYHNKPIAQFSRLTVEQREAIENVHIFATSYWLEKYLPGICKSSVFRMKHLKITIRQVDWQGWEYNHPLTMISNGWTACLKLITNLESFEMELEIVERDKLQLEALMKMMQPWRIQLANDRVLTTEGNNVAHRRYTGPSNYGGGVFYDFQMNKWSWRGGITHQDAASAPPLYYVGYTLLWKAKTV</sequence>
<dbReference type="PANTHER" id="PTHR42085:SF1">
    <property type="entry name" value="F-BOX DOMAIN-CONTAINING PROTEIN"/>
    <property type="match status" value="1"/>
</dbReference>
<evidence type="ECO:0000313" key="2">
    <source>
        <dbReference type="Proteomes" id="UP000567179"/>
    </source>
</evidence>
<accession>A0A8H5AUF1</accession>
<dbReference type="PANTHER" id="PTHR42085">
    <property type="entry name" value="F-BOX DOMAIN-CONTAINING PROTEIN"/>
    <property type="match status" value="1"/>
</dbReference>
<evidence type="ECO:0000313" key="1">
    <source>
        <dbReference type="EMBL" id="KAF5311164.1"/>
    </source>
</evidence>
<gene>
    <name evidence="1" type="ORF">D9619_007825</name>
</gene>
<dbReference type="Proteomes" id="UP000567179">
    <property type="component" value="Unassembled WGS sequence"/>
</dbReference>
<comment type="caution">
    <text evidence="1">The sequence shown here is derived from an EMBL/GenBank/DDBJ whole genome shotgun (WGS) entry which is preliminary data.</text>
</comment>
<dbReference type="AlphaFoldDB" id="A0A8H5AUF1"/>
<reference evidence="1 2" key="1">
    <citation type="journal article" date="2020" name="ISME J.">
        <title>Uncovering the hidden diversity of litter-decomposition mechanisms in mushroom-forming fungi.</title>
        <authorList>
            <person name="Floudas D."/>
            <person name="Bentzer J."/>
            <person name="Ahren D."/>
            <person name="Johansson T."/>
            <person name="Persson P."/>
            <person name="Tunlid A."/>
        </authorList>
    </citation>
    <scope>NUCLEOTIDE SEQUENCE [LARGE SCALE GENOMIC DNA]</scope>
    <source>
        <strain evidence="1 2">CBS 101986</strain>
    </source>
</reference>
<proteinExistence type="predicted"/>
<name>A0A8H5AUF1_9AGAR</name>
<organism evidence="1 2">
    <name type="scientific">Psilocybe cf. subviscida</name>
    <dbReference type="NCBI Taxonomy" id="2480587"/>
    <lineage>
        <taxon>Eukaryota</taxon>
        <taxon>Fungi</taxon>
        <taxon>Dikarya</taxon>
        <taxon>Basidiomycota</taxon>
        <taxon>Agaricomycotina</taxon>
        <taxon>Agaricomycetes</taxon>
        <taxon>Agaricomycetidae</taxon>
        <taxon>Agaricales</taxon>
        <taxon>Agaricineae</taxon>
        <taxon>Strophariaceae</taxon>
        <taxon>Psilocybe</taxon>
    </lineage>
</organism>
<dbReference type="OrthoDB" id="288942at2759"/>
<protein>
    <submittedName>
        <fullName evidence="1">Uncharacterized protein</fullName>
    </submittedName>
</protein>
<dbReference type="EMBL" id="JAACJJ010000057">
    <property type="protein sequence ID" value="KAF5311164.1"/>
    <property type="molecule type" value="Genomic_DNA"/>
</dbReference>
<keyword evidence="2" id="KW-1185">Reference proteome</keyword>